<dbReference type="Proteomes" id="UP000799779">
    <property type="component" value="Unassembled WGS sequence"/>
</dbReference>
<keyword evidence="9" id="KW-0137">Centromere</keyword>
<evidence type="ECO:0000256" key="5">
    <source>
        <dbReference type="ARBA" id="ARBA00022776"/>
    </source>
</evidence>
<feature type="compositionally biased region" description="Low complexity" evidence="11">
    <location>
        <begin position="1"/>
        <end position="12"/>
    </location>
</feature>
<dbReference type="GO" id="GO:0051301">
    <property type="term" value="P:cell division"/>
    <property type="evidence" value="ECO:0007669"/>
    <property type="project" value="UniProtKB-KW"/>
</dbReference>
<proteinExistence type="predicted"/>
<accession>A0A6A5X169</accession>
<keyword evidence="6" id="KW-0995">Kinetochore</keyword>
<keyword evidence="4" id="KW-0132">Cell division</keyword>
<evidence type="ECO:0000313" key="12">
    <source>
        <dbReference type="EMBL" id="KAF2007274.1"/>
    </source>
</evidence>
<dbReference type="GO" id="GO:0007059">
    <property type="term" value="P:chromosome segregation"/>
    <property type="evidence" value="ECO:0007669"/>
    <property type="project" value="TreeGrafter"/>
</dbReference>
<dbReference type="OrthoDB" id="18453at2759"/>
<dbReference type="PANTHER" id="PTHR15459:SF3">
    <property type="entry name" value="POLYAMINE-MODULATED FACTOR 1"/>
    <property type="match status" value="1"/>
</dbReference>
<evidence type="ECO:0000256" key="2">
    <source>
        <dbReference type="ARBA" id="ARBA00004629"/>
    </source>
</evidence>
<dbReference type="GO" id="GO:0005634">
    <property type="term" value="C:nucleus"/>
    <property type="evidence" value="ECO:0007669"/>
    <property type="project" value="UniProtKB-SubCell"/>
</dbReference>
<dbReference type="PANTHER" id="PTHR15459">
    <property type="entry name" value="POLYAMINE-MODULATED FACTOR 1"/>
    <property type="match status" value="1"/>
</dbReference>
<evidence type="ECO:0000256" key="4">
    <source>
        <dbReference type="ARBA" id="ARBA00022618"/>
    </source>
</evidence>
<protein>
    <submittedName>
        <fullName evidence="12">Nnf1-domain-containing protein</fullName>
    </submittedName>
</protein>
<dbReference type="AlphaFoldDB" id="A0A6A5X169"/>
<evidence type="ECO:0000256" key="8">
    <source>
        <dbReference type="ARBA" id="ARBA00023306"/>
    </source>
</evidence>
<evidence type="ECO:0000256" key="7">
    <source>
        <dbReference type="ARBA" id="ARBA00023242"/>
    </source>
</evidence>
<keyword evidence="10" id="KW-0175">Coiled coil</keyword>
<keyword evidence="5" id="KW-0498">Mitosis</keyword>
<keyword evidence="3" id="KW-0158">Chromosome</keyword>
<keyword evidence="13" id="KW-1185">Reference proteome</keyword>
<evidence type="ECO:0000256" key="11">
    <source>
        <dbReference type="SAM" id="MobiDB-lite"/>
    </source>
</evidence>
<reference evidence="12" key="1">
    <citation type="journal article" date="2020" name="Stud. Mycol.">
        <title>101 Dothideomycetes genomes: a test case for predicting lifestyles and emergence of pathogens.</title>
        <authorList>
            <person name="Haridas S."/>
            <person name="Albert R."/>
            <person name="Binder M."/>
            <person name="Bloem J."/>
            <person name="Labutti K."/>
            <person name="Salamov A."/>
            <person name="Andreopoulos B."/>
            <person name="Baker S."/>
            <person name="Barry K."/>
            <person name="Bills G."/>
            <person name="Bluhm B."/>
            <person name="Cannon C."/>
            <person name="Castanera R."/>
            <person name="Culley D."/>
            <person name="Daum C."/>
            <person name="Ezra D."/>
            <person name="Gonzalez J."/>
            <person name="Henrissat B."/>
            <person name="Kuo A."/>
            <person name="Liang C."/>
            <person name="Lipzen A."/>
            <person name="Lutzoni F."/>
            <person name="Magnuson J."/>
            <person name="Mondo S."/>
            <person name="Nolan M."/>
            <person name="Ohm R."/>
            <person name="Pangilinan J."/>
            <person name="Park H.-J."/>
            <person name="Ramirez L."/>
            <person name="Alfaro M."/>
            <person name="Sun H."/>
            <person name="Tritt A."/>
            <person name="Yoshinaga Y."/>
            <person name="Zwiers L.-H."/>
            <person name="Turgeon B."/>
            <person name="Goodwin S."/>
            <person name="Spatafora J."/>
            <person name="Crous P."/>
            <person name="Grigoriev I."/>
        </authorList>
    </citation>
    <scope>NUCLEOTIDE SEQUENCE</scope>
    <source>
        <strain evidence="12">CBS 123094</strain>
    </source>
</reference>
<dbReference type="EMBL" id="ML977557">
    <property type="protein sequence ID" value="KAF2007274.1"/>
    <property type="molecule type" value="Genomic_DNA"/>
</dbReference>
<evidence type="ECO:0000256" key="3">
    <source>
        <dbReference type="ARBA" id="ARBA00022454"/>
    </source>
</evidence>
<organism evidence="12 13">
    <name type="scientific">Amniculicola lignicola CBS 123094</name>
    <dbReference type="NCBI Taxonomy" id="1392246"/>
    <lineage>
        <taxon>Eukaryota</taxon>
        <taxon>Fungi</taxon>
        <taxon>Dikarya</taxon>
        <taxon>Ascomycota</taxon>
        <taxon>Pezizomycotina</taxon>
        <taxon>Dothideomycetes</taxon>
        <taxon>Pleosporomycetidae</taxon>
        <taxon>Pleosporales</taxon>
        <taxon>Amniculicolaceae</taxon>
        <taxon>Amniculicola</taxon>
    </lineage>
</organism>
<keyword evidence="7" id="KW-0539">Nucleus</keyword>
<gene>
    <name evidence="12" type="ORF">P154DRAFT_480006</name>
</gene>
<name>A0A6A5X169_9PLEO</name>
<evidence type="ECO:0000313" key="13">
    <source>
        <dbReference type="Proteomes" id="UP000799779"/>
    </source>
</evidence>
<keyword evidence="8" id="KW-0131">Cell cycle</keyword>
<evidence type="ECO:0000256" key="10">
    <source>
        <dbReference type="SAM" id="Coils"/>
    </source>
</evidence>
<dbReference type="Pfam" id="PF03980">
    <property type="entry name" value="Nnf1"/>
    <property type="match status" value="1"/>
</dbReference>
<dbReference type="GO" id="GO:0000444">
    <property type="term" value="C:MIS12/MIND type complex"/>
    <property type="evidence" value="ECO:0007669"/>
    <property type="project" value="InterPro"/>
</dbReference>
<sequence>MPSATEPTSRSPSPAPAPPLAEAPGTRAQGLINVYNSAIGSTLKKCSTNNFASCFPTAAQYNPEVLEHMRQQMVNQLDMTWKANFEALLKERDVVRSLNALDRYVEDAKNRKAKAEKNANGGPVEVPVPPHTLPPSMIHLAHLMPFLEEQATEMNSRLESTQQANTELLSTITAQRAEIEALVRGLENVVHDLEASAQMMGQDEIQGLSREIKDLEMEMKK</sequence>
<evidence type="ECO:0000256" key="9">
    <source>
        <dbReference type="ARBA" id="ARBA00023328"/>
    </source>
</evidence>
<evidence type="ECO:0000256" key="6">
    <source>
        <dbReference type="ARBA" id="ARBA00022838"/>
    </source>
</evidence>
<evidence type="ECO:0000256" key="1">
    <source>
        <dbReference type="ARBA" id="ARBA00004123"/>
    </source>
</evidence>
<feature type="region of interest" description="Disordered" evidence="11">
    <location>
        <begin position="1"/>
        <end position="24"/>
    </location>
</feature>
<dbReference type="InterPro" id="IPR007128">
    <property type="entry name" value="PMF1/Nnf1"/>
</dbReference>
<feature type="coiled-coil region" evidence="10">
    <location>
        <begin position="144"/>
        <end position="196"/>
    </location>
</feature>
<comment type="subcellular location">
    <subcellularLocation>
        <location evidence="2">Chromosome</location>
        <location evidence="2">Centromere</location>
        <location evidence="2">Kinetochore</location>
    </subcellularLocation>
    <subcellularLocation>
        <location evidence="1">Nucleus</location>
    </subcellularLocation>
</comment>